<evidence type="ECO:0000259" key="2">
    <source>
        <dbReference type="PROSITE" id="PS51740"/>
    </source>
</evidence>
<evidence type="ECO:0000256" key="1">
    <source>
        <dbReference type="PROSITE-ProRule" id="PRU01076"/>
    </source>
</evidence>
<feature type="domain" description="SpoVT-AbrB" evidence="2">
    <location>
        <begin position="4"/>
        <end position="51"/>
    </location>
</feature>
<dbReference type="Proteomes" id="UP000176850">
    <property type="component" value="Unassembled WGS sequence"/>
</dbReference>
<dbReference type="InterPro" id="IPR007159">
    <property type="entry name" value="SpoVT-AbrB_dom"/>
</dbReference>
<keyword evidence="1" id="KW-0238">DNA-binding</keyword>
<dbReference type="InterPro" id="IPR037914">
    <property type="entry name" value="SpoVT-AbrB_sf"/>
</dbReference>
<name>A0A1F7GFM1_9BACT</name>
<dbReference type="PROSITE" id="PS51740">
    <property type="entry name" value="SPOVT_ABRB"/>
    <property type="match status" value="1"/>
</dbReference>
<dbReference type="NCBIfam" id="TIGR01439">
    <property type="entry name" value="lp_hng_hel_AbrB"/>
    <property type="match status" value="1"/>
</dbReference>
<dbReference type="EMBL" id="MFZH01000038">
    <property type="protein sequence ID" value="OGK17738.1"/>
    <property type="molecule type" value="Genomic_DNA"/>
</dbReference>
<evidence type="ECO:0000313" key="4">
    <source>
        <dbReference type="Proteomes" id="UP000176850"/>
    </source>
</evidence>
<protein>
    <recommendedName>
        <fullName evidence="2">SpoVT-AbrB domain-containing protein</fullName>
    </recommendedName>
</protein>
<accession>A0A1F7GFM1</accession>
<gene>
    <name evidence="3" type="ORF">A2799_01840</name>
</gene>
<dbReference type="GO" id="GO:0003677">
    <property type="term" value="F:DNA binding"/>
    <property type="evidence" value="ECO:0007669"/>
    <property type="project" value="UniProtKB-UniRule"/>
</dbReference>
<evidence type="ECO:0000313" key="3">
    <source>
        <dbReference type="EMBL" id="OGK17738.1"/>
    </source>
</evidence>
<dbReference type="SUPFAM" id="SSF89447">
    <property type="entry name" value="AbrB/MazE/MraZ-like"/>
    <property type="match status" value="1"/>
</dbReference>
<comment type="caution">
    <text evidence="3">The sequence shown here is derived from an EMBL/GenBank/DDBJ whole genome shotgun (WGS) entry which is preliminary data.</text>
</comment>
<sequence>MLQPKIQTLSTKGQIVIPAQFRKSLGLHSQSKVIMELSVSGKRITLEPIDPIKALRGILKGMSQSPLEIKQHIRAEEDSYEKKHLRS</sequence>
<organism evidence="3 4">
    <name type="scientific">Candidatus Roizmanbacteria bacterium RIFCSPHIGHO2_01_FULL_39_24</name>
    <dbReference type="NCBI Taxonomy" id="1802032"/>
    <lineage>
        <taxon>Bacteria</taxon>
        <taxon>Candidatus Roizmaniibacteriota</taxon>
    </lineage>
</organism>
<dbReference type="Pfam" id="PF04014">
    <property type="entry name" value="MazE_antitoxin"/>
    <property type="match status" value="1"/>
</dbReference>
<proteinExistence type="predicted"/>
<dbReference type="SMART" id="SM00966">
    <property type="entry name" value="SpoVT_AbrB"/>
    <property type="match status" value="1"/>
</dbReference>
<reference evidence="3 4" key="1">
    <citation type="journal article" date="2016" name="Nat. Commun.">
        <title>Thousands of microbial genomes shed light on interconnected biogeochemical processes in an aquifer system.</title>
        <authorList>
            <person name="Anantharaman K."/>
            <person name="Brown C.T."/>
            <person name="Hug L.A."/>
            <person name="Sharon I."/>
            <person name="Castelle C.J."/>
            <person name="Probst A.J."/>
            <person name="Thomas B.C."/>
            <person name="Singh A."/>
            <person name="Wilkins M.J."/>
            <person name="Karaoz U."/>
            <person name="Brodie E.L."/>
            <person name="Williams K.H."/>
            <person name="Hubbard S.S."/>
            <person name="Banfield J.F."/>
        </authorList>
    </citation>
    <scope>NUCLEOTIDE SEQUENCE [LARGE SCALE GENOMIC DNA]</scope>
</reference>
<dbReference type="AlphaFoldDB" id="A0A1F7GFM1"/>
<dbReference type="Gene3D" id="2.10.260.10">
    <property type="match status" value="1"/>
</dbReference>